<evidence type="ECO:0000313" key="10">
    <source>
        <dbReference type="EMBL" id="MBC1778258.1"/>
    </source>
</evidence>
<evidence type="ECO:0000313" key="12">
    <source>
        <dbReference type="EMBL" id="MBC2003713.1"/>
    </source>
</evidence>
<dbReference type="EMBL" id="JAAROL010000001">
    <property type="protein sequence ID" value="MBC1330425.1"/>
    <property type="molecule type" value="Genomic_DNA"/>
</dbReference>
<evidence type="ECO:0000313" key="4">
    <source>
        <dbReference type="EMBL" id="MBC1330425.1"/>
    </source>
</evidence>
<protein>
    <submittedName>
        <fullName evidence="3">YdiK family protein</fullName>
    </submittedName>
</protein>
<dbReference type="Proteomes" id="UP000529446">
    <property type="component" value="Unassembled WGS sequence"/>
</dbReference>
<proteinExistence type="predicted"/>
<dbReference type="Proteomes" id="UP000029844">
    <property type="component" value="Unassembled WGS sequence"/>
</dbReference>
<evidence type="ECO:0000313" key="32">
    <source>
        <dbReference type="Proteomes" id="UP000546244"/>
    </source>
</evidence>
<reference evidence="22 23" key="2">
    <citation type="submission" date="2020-03" db="EMBL/GenBank/DDBJ databases">
        <title>Soil Listeria distribution.</title>
        <authorList>
            <person name="Liao J."/>
            <person name="Wiedmann M."/>
        </authorList>
    </citation>
    <scope>NUCLEOTIDE SEQUENCE [LARGE SCALE GENOMIC DNA]</scope>
    <source>
        <strain evidence="19 29">FSL L7-0051</strain>
        <strain evidence="18 38">FSL L7-0054</strain>
        <strain evidence="16 36">FSL L7-0149</strain>
        <strain evidence="17 35">FSL L7-0153</strain>
        <strain evidence="14 22">FSL L7-0245</strain>
        <strain evidence="15 27">FSL L7-0259</strain>
        <strain evidence="13 23">FSL L7-0360</strain>
        <strain evidence="12 33">FSL L7-0435</strain>
        <strain evidence="11 26">FSL L7-0978</strain>
        <strain evidence="10 34">FSL L7-1017</strain>
        <strain evidence="9 37">FSL L7-1299</strain>
        <strain evidence="7 28">FSL L7-1387</strain>
        <strain evidence="8 39">FSL L7-1427</strain>
        <strain evidence="6 25">FSL L7-1547</strain>
        <strain evidence="5 31">FSL L7-1658</strain>
        <strain evidence="3 30">FSL L7-1816</strain>
        <strain evidence="4 24">FSL L7-1833</strain>
        <strain evidence="20 32">FSL L7-1850</strain>
    </source>
</reference>
<evidence type="ECO:0000313" key="27">
    <source>
        <dbReference type="Proteomes" id="UP000541735"/>
    </source>
</evidence>
<accession>A0A099W5N8</accession>
<evidence type="ECO:0000313" key="23">
    <source>
        <dbReference type="Proteomes" id="UP000529446"/>
    </source>
</evidence>
<reference evidence="2 21" key="1">
    <citation type="submission" date="2014-05" db="EMBL/GenBank/DDBJ databases">
        <title>Novel Listeriaceae from food processing environments.</title>
        <authorList>
            <person name="den Bakker H.C."/>
        </authorList>
    </citation>
    <scope>NUCLEOTIDE SEQUENCE [LARGE SCALE GENOMIC DNA]</scope>
    <source>
        <strain evidence="2 21">FSL A5-0281</strain>
    </source>
</reference>
<evidence type="ECO:0000313" key="29">
    <source>
        <dbReference type="Proteomes" id="UP000543005"/>
    </source>
</evidence>
<dbReference type="Proteomes" id="UP000547643">
    <property type="component" value="Unassembled WGS sequence"/>
</dbReference>
<evidence type="ECO:0000313" key="9">
    <source>
        <dbReference type="EMBL" id="MBC1614724.1"/>
    </source>
</evidence>
<feature type="transmembrane region" description="Helical" evidence="1">
    <location>
        <begin position="34"/>
        <end position="54"/>
    </location>
</feature>
<organism evidence="2 21">
    <name type="scientific">Listeria booriae</name>
    <dbReference type="NCBI Taxonomy" id="1552123"/>
    <lineage>
        <taxon>Bacteria</taxon>
        <taxon>Bacillati</taxon>
        <taxon>Bacillota</taxon>
        <taxon>Bacilli</taxon>
        <taxon>Bacillales</taxon>
        <taxon>Listeriaceae</taxon>
        <taxon>Listeria</taxon>
    </lineage>
</organism>
<evidence type="ECO:0000313" key="19">
    <source>
        <dbReference type="EMBL" id="MBC2294378.1"/>
    </source>
</evidence>
<evidence type="ECO:0000313" key="31">
    <source>
        <dbReference type="Proteomes" id="UP000544413"/>
    </source>
</evidence>
<evidence type="ECO:0000313" key="5">
    <source>
        <dbReference type="EMBL" id="MBC1400217.1"/>
    </source>
</evidence>
<keyword evidence="1" id="KW-1133">Transmembrane helix</keyword>
<dbReference type="EMBL" id="JAAROV010000001">
    <property type="protein sequence ID" value="MBC1315265.1"/>
    <property type="molecule type" value="Genomic_DNA"/>
</dbReference>
<dbReference type="Pfam" id="PF14146">
    <property type="entry name" value="DUF4305"/>
    <property type="match status" value="1"/>
</dbReference>
<dbReference type="Proteomes" id="UP000543379">
    <property type="component" value="Unassembled WGS sequence"/>
</dbReference>
<dbReference type="EMBL" id="JAARMV010000003">
    <property type="protein sequence ID" value="MBC2372893.1"/>
    <property type="molecule type" value="Genomic_DNA"/>
</dbReference>
<evidence type="ECO:0000313" key="17">
    <source>
        <dbReference type="EMBL" id="MBC2245025.1"/>
    </source>
</evidence>
<comment type="caution">
    <text evidence="2">The sequence shown here is derived from an EMBL/GenBank/DDBJ whole genome shotgun (WGS) entry which is preliminary data.</text>
</comment>
<gene>
    <name evidence="2" type="ORF">EP57_10465</name>
    <name evidence="4" type="ORF">HB759_00555</name>
    <name evidence="3" type="ORF">HB811_00655</name>
    <name evidence="5" type="ORF">HB836_01315</name>
    <name evidence="7" type="ORF">HB902_02915</name>
    <name evidence="9" type="ORF">HB904_00840</name>
    <name evidence="8" type="ORF">HB907_05070</name>
    <name evidence="20" type="ORF">HBP98_12845</name>
    <name evidence="10" type="ORF">HCA46_05345</name>
    <name evidence="11" type="ORF">HCA52_03900</name>
    <name evidence="12" type="ORF">HCA78_08050</name>
    <name evidence="13" type="ORF">HCB06_12800</name>
    <name evidence="17" type="ORF">HCB25_13165</name>
    <name evidence="14" type="ORF">HCB26_00580</name>
    <name evidence="15" type="ORF">HCB27_06785</name>
    <name evidence="16" type="ORF">HCB35_02970</name>
    <name evidence="18" type="ORF">HCB69_12650</name>
    <name evidence="19" type="ORF">HCC36_14155</name>
    <name evidence="6" type="ORF">HCI99_11385</name>
</gene>
<evidence type="ECO:0000313" key="39">
    <source>
        <dbReference type="Proteomes" id="UP000586951"/>
    </source>
</evidence>
<dbReference type="EMBL" id="JNFA01000024">
    <property type="protein sequence ID" value="KGL40317.1"/>
    <property type="molecule type" value="Genomic_DNA"/>
</dbReference>
<feature type="transmembrane region" description="Helical" evidence="1">
    <location>
        <begin position="9"/>
        <end position="28"/>
    </location>
</feature>
<evidence type="ECO:0000313" key="14">
    <source>
        <dbReference type="EMBL" id="MBC2165064.1"/>
    </source>
</evidence>
<dbReference type="EMBL" id="JAARZA010000001">
    <property type="protein sequence ID" value="MBC2239428.1"/>
    <property type="molecule type" value="Genomic_DNA"/>
</dbReference>
<sequence length="63" mass="7018">MKNPALMQGLIYLVLAVVFVYFAISQVNLNGWTIMTYLMIAMATVNFVTGLKFVSLGLTTKKK</sequence>
<evidence type="ECO:0000313" key="3">
    <source>
        <dbReference type="EMBL" id="MBC1315265.1"/>
    </source>
</evidence>
<dbReference type="eggNOG" id="ENOG503083C">
    <property type="taxonomic scope" value="Bacteria"/>
</dbReference>
<keyword evidence="1" id="KW-0812">Transmembrane</keyword>
<dbReference type="EMBL" id="JAARYH010000001">
    <property type="protein sequence ID" value="MBC2165064.1"/>
    <property type="molecule type" value="Genomic_DNA"/>
</dbReference>
<dbReference type="Proteomes" id="UP000585696">
    <property type="component" value="Unassembled WGS sequence"/>
</dbReference>
<dbReference type="Proteomes" id="UP000586951">
    <property type="component" value="Unassembled WGS sequence"/>
</dbReference>
<dbReference type="Proteomes" id="UP000539064">
    <property type="component" value="Unassembled WGS sequence"/>
</dbReference>
<dbReference type="EMBL" id="JAARUV010000001">
    <property type="protein sequence ID" value="MBC1778258.1"/>
    <property type="molecule type" value="Genomic_DNA"/>
</dbReference>
<evidence type="ECO:0000313" key="13">
    <source>
        <dbReference type="EMBL" id="MBC2117501.1"/>
    </source>
</evidence>
<dbReference type="AlphaFoldDB" id="A0A099W5N8"/>
<evidence type="ECO:0000313" key="28">
    <source>
        <dbReference type="Proteomes" id="UP000541955"/>
    </source>
</evidence>
<evidence type="ECO:0000313" key="16">
    <source>
        <dbReference type="EMBL" id="MBC2239428.1"/>
    </source>
</evidence>
<evidence type="ECO:0000313" key="6">
    <source>
        <dbReference type="EMBL" id="MBC1492440.1"/>
    </source>
</evidence>
<keyword evidence="1" id="KW-0472">Membrane</keyword>
<evidence type="ECO:0000313" key="34">
    <source>
        <dbReference type="Proteomes" id="UP000547643"/>
    </source>
</evidence>
<dbReference type="EMBL" id="JAARZS010000037">
    <property type="protein sequence ID" value="MBC2285229.1"/>
    <property type="molecule type" value="Genomic_DNA"/>
</dbReference>
<evidence type="ECO:0000313" key="22">
    <source>
        <dbReference type="Proteomes" id="UP000519573"/>
    </source>
</evidence>
<dbReference type="Proteomes" id="UP000543005">
    <property type="component" value="Unassembled WGS sequence"/>
</dbReference>
<dbReference type="InterPro" id="IPR025426">
    <property type="entry name" value="DUF4305"/>
</dbReference>
<evidence type="ECO:0000313" key="38">
    <source>
        <dbReference type="Proteomes" id="UP000585696"/>
    </source>
</evidence>
<dbReference type="Proteomes" id="UP000553016">
    <property type="component" value="Unassembled WGS sequence"/>
</dbReference>
<evidence type="ECO:0000313" key="21">
    <source>
        <dbReference type="Proteomes" id="UP000029844"/>
    </source>
</evidence>
<dbReference type="EMBL" id="JAARYD010000003">
    <property type="protein sequence ID" value="MBC2176312.1"/>
    <property type="molecule type" value="Genomic_DNA"/>
</dbReference>
<evidence type="ECO:0000313" key="35">
    <source>
        <dbReference type="Proteomes" id="UP000550367"/>
    </source>
</evidence>
<evidence type="ECO:0000313" key="11">
    <source>
        <dbReference type="EMBL" id="MBC1792553.1"/>
    </source>
</evidence>
<dbReference type="Proteomes" id="UP000519573">
    <property type="component" value="Unassembled WGS sequence"/>
</dbReference>
<evidence type="ECO:0000313" key="26">
    <source>
        <dbReference type="Proteomes" id="UP000539064"/>
    </source>
</evidence>
<dbReference type="EMBL" id="JAARSH010000001">
    <property type="protein sequence ID" value="MBC1614724.1"/>
    <property type="molecule type" value="Genomic_DNA"/>
</dbReference>
<dbReference type="EMBL" id="JAARRU010000001">
    <property type="protein sequence ID" value="MBC1564768.1"/>
    <property type="molecule type" value="Genomic_DNA"/>
</dbReference>
<dbReference type="RefSeq" id="WP_036086433.1">
    <property type="nucleotide sequence ID" value="NZ_CBCSHQ010000002.1"/>
</dbReference>
<dbReference type="Proteomes" id="UP000546806">
    <property type="component" value="Unassembled WGS sequence"/>
</dbReference>
<dbReference type="Proteomes" id="UP000574104">
    <property type="component" value="Unassembled WGS sequence"/>
</dbReference>
<dbReference type="GeneID" id="58717792"/>
<dbReference type="Proteomes" id="UP000532866">
    <property type="component" value="Unassembled WGS sequence"/>
</dbReference>
<dbReference type="EMBL" id="JAARXI010000006">
    <property type="protein sequence ID" value="MBC2117501.1"/>
    <property type="molecule type" value="Genomic_DNA"/>
</dbReference>
<dbReference type="Proteomes" id="UP000550367">
    <property type="component" value="Unassembled WGS sequence"/>
</dbReference>
<evidence type="ECO:0000313" key="18">
    <source>
        <dbReference type="EMBL" id="MBC2285229.1"/>
    </source>
</evidence>
<dbReference type="EMBL" id="JAARYY010000008">
    <property type="protein sequence ID" value="MBC2245025.1"/>
    <property type="molecule type" value="Genomic_DNA"/>
</dbReference>
<dbReference type="EMBL" id="JAASTX010000014">
    <property type="protein sequence ID" value="MBC1492440.1"/>
    <property type="molecule type" value="Genomic_DNA"/>
</dbReference>
<evidence type="ECO:0000313" key="37">
    <source>
        <dbReference type="Proteomes" id="UP000574104"/>
    </source>
</evidence>
<evidence type="ECO:0000313" key="24">
    <source>
        <dbReference type="Proteomes" id="UP000532866"/>
    </source>
</evidence>
<dbReference type="EMBL" id="JAARWW010000003">
    <property type="protein sequence ID" value="MBC2003713.1"/>
    <property type="molecule type" value="Genomic_DNA"/>
</dbReference>
<dbReference type="EMBL" id="JAARZT010000031">
    <property type="protein sequence ID" value="MBC2294378.1"/>
    <property type="molecule type" value="Genomic_DNA"/>
</dbReference>
<keyword evidence="21" id="KW-1185">Reference proteome</keyword>
<dbReference type="OrthoDB" id="2355666at2"/>
<dbReference type="Proteomes" id="UP000541955">
    <property type="component" value="Unassembled WGS sequence"/>
</dbReference>
<dbReference type="Proteomes" id="UP000546244">
    <property type="component" value="Unassembled WGS sequence"/>
</dbReference>
<evidence type="ECO:0000313" key="8">
    <source>
        <dbReference type="EMBL" id="MBC1564768.1"/>
    </source>
</evidence>
<dbReference type="EMBL" id="JAARRW010000001">
    <property type="protein sequence ID" value="MBC1561009.1"/>
    <property type="molecule type" value="Genomic_DNA"/>
</dbReference>
<evidence type="ECO:0000313" key="20">
    <source>
        <dbReference type="EMBL" id="MBC2372893.1"/>
    </source>
</evidence>
<dbReference type="STRING" id="1552123.EP57_10465"/>
<evidence type="ECO:0000256" key="1">
    <source>
        <dbReference type="SAM" id="Phobius"/>
    </source>
</evidence>
<evidence type="ECO:0000313" key="30">
    <source>
        <dbReference type="Proteomes" id="UP000543379"/>
    </source>
</evidence>
<dbReference type="Proteomes" id="UP000533953">
    <property type="component" value="Unassembled WGS sequence"/>
</dbReference>
<dbReference type="Proteomes" id="UP000544413">
    <property type="component" value="Unassembled WGS sequence"/>
</dbReference>
<evidence type="ECO:0000313" key="25">
    <source>
        <dbReference type="Proteomes" id="UP000533953"/>
    </source>
</evidence>
<evidence type="ECO:0000313" key="2">
    <source>
        <dbReference type="EMBL" id="KGL40317.1"/>
    </source>
</evidence>
<dbReference type="EMBL" id="JAARPT010000001">
    <property type="protein sequence ID" value="MBC1400217.1"/>
    <property type="molecule type" value="Genomic_DNA"/>
</dbReference>
<evidence type="ECO:0000313" key="7">
    <source>
        <dbReference type="EMBL" id="MBC1561009.1"/>
    </source>
</evidence>
<evidence type="ECO:0000313" key="36">
    <source>
        <dbReference type="Proteomes" id="UP000553016"/>
    </source>
</evidence>
<dbReference type="Proteomes" id="UP000541735">
    <property type="component" value="Unassembled WGS sequence"/>
</dbReference>
<dbReference type="EMBL" id="JAARVG010000003">
    <property type="protein sequence ID" value="MBC1792553.1"/>
    <property type="molecule type" value="Genomic_DNA"/>
</dbReference>
<evidence type="ECO:0000313" key="33">
    <source>
        <dbReference type="Proteomes" id="UP000546806"/>
    </source>
</evidence>
<evidence type="ECO:0000313" key="15">
    <source>
        <dbReference type="EMBL" id="MBC2176312.1"/>
    </source>
</evidence>
<name>A0A099W5N8_9LIST</name>